<sequence>MREVGFVIELLRQDTMIFPRLSVVSLQSRRLRPLPPLPPYTLESLAQQAVKVAEEIRSYGLLGSNCQHYVKDLLKTLTAHESGLRTDDRKAVKGLQAVTAATCVATGTVRAVAAVAVGGGLAAAGHLVFGSLLAFGLARGLSKSYKLLYKRQHNSE</sequence>
<keyword evidence="1" id="KW-0472">Membrane</keyword>
<dbReference type="Proteomes" id="UP001178507">
    <property type="component" value="Unassembled WGS sequence"/>
</dbReference>
<evidence type="ECO:0000313" key="3">
    <source>
        <dbReference type="Proteomes" id="UP001178507"/>
    </source>
</evidence>
<evidence type="ECO:0000256" key="1">
    <source>
        <dbReference type="SAM" id="Phobius"/>
    </source>
</evidence>
<feature type="transmembrane region" description="Helical" evidence="1">
    <location>
        <begin position="123"/>
        <end position="141"/>
    </location>
</feature>
<evidence type="ECO:0000313" key="2">
    <source>
        <dbReference type="EMBL" id="CAJ1401309.1"/>
    </source>
</evidence>
<dbReference type="EMBL" id="CAUJNA010003409">
    <property type="protein sequence ID" value="CAJ1401309.1"/>
    <property type="molecule type" value="Genomic_DNA"/>
</dbReference>
<organism evidence="2 3">
    <name type="scientific">Effrenium voratum</name>
    <dbReference type="NCBI Taxonomy" id="2562239"/>
    <lineage>
        <taxon>Eukaryota</taxon>
        <taxon>Sar</taxon>
        <taxon>Alveolata</taxon>
        <taxon>Dinophyceae</taxon>
        <taxon>Suessiales</taxon>
        <taxon>Symbiodiniaceae</taxon>
        <taxon>Effrenium</taxon>
    </lineage>
</organism>
<protein>
    <submittedName>
        <fullName evidence="2">Uncharacterized protein</fullName>
    </submittedName>
</protein>
<name>A0AA36J8Z8_9DINO</name>
<accession>A0AA36J8Z8</accession>
<gene>
    <name evidence="2" type="ORF">EVOR1521_LOCUS24485</name>
</gene>
<dbReference type="AlphaFoldDB" id="A0AA36J8Z8"/>
<keyword evidence="1" id="KW-0812">Transmembrane</keyword>
<proteinExistence type="predicted"/>
<keyword evidence="1" id="KW-1133">Transmembrane helix</keyword>
<reference evidence="2" key="1">
    <citation type="submission" date="2023-08" db="EMBL/GenBank/DDBJ databases">
        <authorList>
            <person name="Chen Y."/>
            <person name="Shah S."/>
            <person name="Dougan E. K."/>
            <person name="Thang M."/>
            <person name="Chan C."/>
        </authorList>
    </citation>
    <scope>NUCLEOTIDE SEQUENCE</scope>
</reference>
<comment type="caution">
    <text evidence="2">The sequence shown here is derived from an EMBL/GenBank/DDBJ whole genome shotgun (WGS) entry which is preliminary data.</text>
</comment>
<keyword evidence="3" id="KW-1185">Reference proteome</keyword>